<dbReference type="InterPro" id="IPR002328">
    <property type="entry name" value="ADH_Zn_CS"/>
</dbReference>
<dbReference type="SMART" id="SM00829">
    <property type="entry name" value="PKS_ER"/>
    <property type="match status" value="1"/>
</dbReference>
<reference evidence="8 9" key="1">
    <citation type="submission" date="2020-05" db="EMBL/GenBank/DDBJ databases">
        <title>Strain PA2F3 complete genome.</title>
        <authorList>
            <person name="Kim Y.-S."/>
            <person name="Kim S.-J."/>
            <person name="Jung H.-k."/>
            <person name="Kim S.-E."/>
            <person name="Kim K.-H."/>
        </authorList>
    </citation>
    <scope>NUCLEOTIDE SEQUENCE [LARGE SCALE GENOMIC DNA]</scope>
    <source>
        <strain evidence="8 9">PA2F3</strain>
    </source>
</reference>
<dbReference type="SUPFAM" id="SSF50129">
    <property type="entry name" value="GroES-like"/>
    <property type="match status" value="1"/>
</dbReference>
<dbReference type="InterPro" id="IPR011032">
    <property type="entry name" value="GroES-like_sf"/>
</dbReference>
<evidence type="ECO:0000256" key="2">
    <source>
        <dbReference type="ARBA" id="ARBA00008072"/>
    </source>
</evidence>
<evidence type="ECO:0000256" key="4">
    <source>
        <dbReference type="ARBA" id="ARBA00022833"/>
    </source>
</evidence>
<evidence type="ECO:0000256" key="1">
    <source>
        <dbReference type="ARBA" id="ARBA00001947"/>
    </source>
</evidence>
<evidence type="ECO:0000256" key="5">
    <source>
        <dbReference type="ARBA" id="ARBA00023002"/>
    </source>
</evidence>
<keyword evidence="4 6" id="KW-0862">Zinc</keyword>
<dbReference type="AlphaFoldDB" id="A0A7D4Q8Z1"/>
<proteinExistence type="inferred from homology"/>
<keyword evidence="3 6" id="KW-0479">Metal-binding</keyword>
<dbReference type="SUPFAM" id="SSF51735">
    <property type="entry name" value="NAD(P)-binding Rossmann-fold domains"/>
    <property type="match status" value="1"/>
</dbReference>
<name>A0A7D4Q8Z1_9MICO</name>
<evidence type="ECO:0000313" key="8">
    <source>
        <dbReference type="EMBL" id="QKJ20159.1"/>
    </source>
</evidence>
<dbReference type="InterPro" id="IPR020843">
    <property type="entry name" value="ER"/>
</dbReference>
<dbReference type="Gene3D" id="3.90.180.10">
    <property type="entry name" value="Medium-chain alcohol dehydrogenases, catalytic domain"/>
    <property type="match status" value="1"/>
</dbReference>
<dbReference type="Pfam" id="PF00107">
    <property type="entry name" value="ADH_zinc_N"/>
    <property type="match status" value="1"/>
</dbReference>
<dbReference type="PANTHER" id="PTHR43350:SF21">
    <property type="entry name" value="S-NITROSOMYCOTHIOL REDUCTASE MSCR"/>
    <property type="match status" value="1"/>
</dbReference>
<dbReference type="GO" id="GO:0008270">
    <property type="term" value="F:zinc ion binding"/>
    <property type="evidence" value="ECO:0007669"/>
    <property type="project" value="InterPro"/>
</dbReference>
<evidence type="ECO:0000313" key="9">
    <source>
        <dbReference type="Proteomes" id="UP000502498"/>
    </source>
</evidence>
<dbReference type="Proteomes" id="UP000502498">
    <property type="component" value="Chromosome"/>
</dbReference>
<dbReference type="InterPro" id="IPR036291">
    <property type="entry name" value="NAD(P)-bd_dom_sf"/>
</dbReference>
<organism evidence="8 9">
    <name type="scientific">Microbacterium hominis</name>
    <dbReference type="NCBI Taxonomy" id="162426"/>
    <lineage>
        <taxon>Bacteria</taxon>
        <taxon>Bacillati</taxon>
        <taxon>Actinomycetota</taxon>
        <taxon>Actinomycetes</taxon>
        <taxon>Micrococcales</taxon>
        <taxon>Microbacteriaceae</taxon>
        <taxon>Microbacterium</taxon>
    </lineage>
</organism>
<comment type="similarity">
    <text evidence="2 6">Belongs to the zinc-containing alcohol dehydrogenase family.</text>
</comment>
<protein>
    <submittedName>
        <fullName evidence="8">Alcohol dehydrogenase catalytic domain-containing protein</fullName>
    </submittedName>
</protein>
<dbReference type="InterPro" id="IPR013154">
    <property type="entry name" value="ADH-like_N"/>
</dbReference>
<accession>A0A7D4Q8Z1</accession>
<dbReference type="PROSITE" id="PS00059">
    <property type="entry name" value="ADH_ZINC"/>
    <property type="match status" value="1"/>
</dbReference>
<evidence type="ECO:0000256" key="3">
    <source>
        <dbReference type="ARBA" id="ARBA00022723"/>
    </source>
</evidence>
<dbReference type="Gene3D" id="3.40.50.720">
    <property type="entry name" value="NAD(P)-binding Rossmann-like Domain"/>
    <property type="match status" value="1"/>
</dbReference>
<dbReference type="EMBL" id="CP054038">
    <property type="protein sequence ID" value="QKJ20159.1"/>
    <property type="molecule type" value="Genomic_DNA"/>
</dbReference>
<evidence type="ECO:0000259" key="7">
    <source>
        <dbReference type="SMART" id="SM00829"/>
    </source>
</evidence>
<keyword evidence="5" id="KW-0560">Oxidoreductase</keyword>
<sequence length="382" mass="38856">MRITGAVLERSGAAAPFADSPPFTVGEVDLDPPGPGELLVRIEAAGVCHSDLSVVDGSRVRPTPMLLGHEAAGIVERLGTDVGDLVVGDRVVMTFLPRCGNCEGCRADGRLPCEPGSAANGAGTLVGGGIRLHRTRADGEREAVHHHLGVSAFATHAVVSRTSVVRVDPDVPPEIAALLGCAVLTGGGAVLNAARPAPGAPVVVVGLGGVGMAALLVARALGHPVIGVDAVPAKLALARDLGAEEAWEPAEAMARGIHSPSVIEAAGSARAFETALALTAPGGTTVTVGLPAPDARASVSPLTLTAEARTIIGSYLGSAVPERDIPRYVELWRAGRLPLERLVSSHITLGGIAAAMDRLAAGGELRQLIVFDTPTPDPTRKD</sequence>
<feature type="domain" description="Enoyl reductase (ER)" evidence="7">
    <location>
        <begin position="18"/>
        <end position="370"/>
    </location>
</feature>
<evidence type="ECO:0000256" key="6">
    <source>
        <dbReference type="RuleBase" id="RU361277"/>
    </source>
</evidence>
<dbReference type="InterPro" id="IPR013149">
    <property type="entry name" value="ADH-like_C"/>
</dbReference>
<gene>
    <name evidence="8" type="ORF">HQM25_12845</name>
</gene>
<dbReference type="RefSeq" id="WP_172990595.1">
    <property type="nucleotide sequence ID" value="NZ_CP054038.1"/>
</dbReference>
<comment type="cofactor">
    <cofactor evidence="1 6">
        <name>Zn(2+)</name>
        <dbReference type="ChEBI" id="CHEBI:29105"/>
    </cofactor>
</comment>
<dbReference type="GO" id="GO:0016491">
    <property type="term" value="F:oxidoreductase activity"/>
    <property type="evidence" value="ECO:0007669"/>
    <property type="project" value="UniProtKB-KW"/>
</dbReference>
<dbReference type="PANTHER" id="PTHR43350">
    <property type="entry name" value="NAD-DEPENDENT ALCOHOL DEHYDROGENASE"/>
    <property type="match status" value="1"/>
</dbReference>
<dbReference type="Pfam" id="PF08240">
    <property type="entry name" value="ADH_N"/>
    <property type="match status" value="1"/>
</dbReference>